<dbReference type="CDD" id="cd10911">
    <property type="entry name" value="PIN_LabA"/>
    <property type="match status" value="1"/>
</dbReference>
<evidence type="ECO:0000313" key="3">
    <source>
        <dbReference type="Proteomes" id="UP000229784"/>
    </source>
</evidence>
<protein>
    <recommendedName>
        <fullName evidence="1">NYN domain-containing protein</fullName>
    </recommendedName>
</protein>
<dbReference type="EMBL" id="PEXQ01000048">
    <property type="protein sequence ID" value="PIU15239.1"/>
    <property type="molecule type" value="Genomic_DNA"/>
</dbReference>
<sequence>MISKFTKGKTAVFIDASNIYFSCKTLGWKVDYKKLFNYFKINTELVRIAFYSAINPENEKERKFQDFLEMNGYVVKRKKVKFIKDKSEEVFGGHNKGNIDVELTIDAVHLKDSYDTFILMSGDSDFESLMKYLKIYNKRCIVMSAKGHVGIELIQQAKFIDFKKIRNEIELK</sequence>
<proteinExistence type="predicted"/>
<evidence type="ECO:0000259" key="1">
    <source>
        <dbReference type="Pfam" id="PF01936"/>
    </source>
</evidence>
<evidence type="ECO:0000313" key="2">
    <source>
        <dbReference type="EMBL" id="PIU15239.1"/>
    </source>
</evidence>
<name>A0A2M6XUB2_9BACT</name>
<comment type="caution">
    <text evidence="2">The sequence shown here is derived from an EMBL/GenBank/DDBJ whole genome shotgun (WGS) entry which is preliminary data.</text>
</comment>
<dbReference type="PANTHER" id="PTHR35458">
    <property type="entry name" value="SLR0755 PROTEIN"/>
    <property type="match status" value="1"/>
</dbReference>
<dbReference type="AlphaFoldDB" id="A0A2M6XUB2"/>
<dbReference type="Gene3D" id="3.40.50.1010">
    <property type="entry name" value="5'-nuclease"/>
    <property type="match status" value="1"/>
</dbReference>
<feature type="domain" description="NYN" evidence="1">
    <location>
        <begin position="9"/>
        <end position="161"/>
    </location>
</feature>
<reference evidence="3" key="1">
    <citation type="submission" date="2017-09" db="EMBL/GenBank/DDBJ databases">
        <title>Depth-based differentiation of microbial function through sediment-hosted aquifers and enrichment of novel symbionts in the deep terrestrial subsurface.</title>
        <authorList>
            <person name="Probst A.J."/>
            <person name="Ladd B."/>
            <person name="Jarett J.K."/>
            <person name="Geller-Mcgrath D.E."/>
            <person name="Sieber C.M.K."/>
            <person name="Emerson J.B."/>
            <person name="Anantharaman K."/>
            <person name="Thomas B.C."/>
            <person name="Malmstrom R."/>
            <person name="Stieglmeier M."/>
            <person name="Klingl A."/>
            <person name="Woyke T."/>
            <person name="Ryan C.M."/>
            <person name="Banfield J.F."/>
        </authorList>
    </citation>
    <scope>NUCLEOTIDE SEQUENCE [LARGE SCALE GENOMIC DNA]</scope>
</reference>
<gene>
    <name evidence="2" type="ORF">COT20_01985</name>
</gene>
<dbReference type="PANTHER" id="PTHR35458:SF2">
    <property type="entry name" value="SLR0755 PROTEIN"/>
    <property type="match status" value="1"/>
</dbReference>
<dbReference type="GO" id="GO:0004540">
    <property type="term" value="F:RNA nuclease activity"/>
    <property type="evidence" value="ECO:0007669"/>
    <property type="project" value="InterPro"/>
</dbReference>
<dbReference type="InterPro" id="IPR047140">
    <property type="entry name" value="LabA"/>
</dbReference>
<accession>A0A2M6XUB2</accession>
<dbReference type="Proteomes" id="UP000229784">
    <property type="component" value="Unassembled WGS sequence"/>
</dbReference>
<dbReference type="Pfam" id="PF01936">
    <property type="entry name" value="NYN"/>
    <property type="match status" value="1"/>
</dbReference>
<organism evidence="2 3">
    <name type="scientific">bacterium (Candidatus Gribaldobacteria) CG08_land_8_20_14_0_20_39_15</name>
    <dbReference type="NCBI Taxonomy" id="2014273"/>
    <lineage>
        <taxon>Bacteria</taxon>
        <taxon>Candidatus Gribaldobacteria</taxon>
    </lineage>
</organism>
<dbReference type="InterPro" id="IPR021139">
    <property type="entry name" value="NYN"/>
</dbReference>